<gene>
    <name evidence="1" type="ORF">Lsan_0598</name>
</gene>
<protein>
    <submittedName>
        <fullName evidence="1">Uncharacterized protein</fullName>
    </submittedName>
</protein>
<dbReference type="AlphaFoldDB" id="A0A0W0ZBY9"/>
<name>A0A0W0ZBY9_9GAMM</name>
<dbReference type="EMBL" id="LNYU01000009">
    <property type="protein sequence ID" value="KTD66653.1"/>
    <property type="molecule type" value="Genomic_DNA"/>
</dbReference>
<evidence type="ECO:0000313" key="1">
    <source>
        <dbReference type="EMBL" id="KTD66653.1"/>
    </source>
</evidence>
<reference evidence="1 2" key="1">
    <citation type="submission" date="2015-11" db="EMBL/GenBank/DDBJ databases">
        <title>Genomic analysis of 38 Legionella species identifies large and diverse effector repertoires.</title>
        <authorList>
            <person name="Burstein D."/>
            <person name="Amaro F."/>
            <person name="Zusman T."/>
            <person name="Lifshitz Z."/>
            <person name="Cohen O."/>
            <person name="Gilbert J.A."/>
            <person name="Pupko T."/>
            <person name="Shuman H.A."/>
            <person name="Segal G."/>
        </authorList>
    </citation>
    <scope>NUCLEOTIDE SEQUENCE [LARGE SCALE GENOMIC DNA]</scope>
    <source>
        <strain evidence="1 2">SC-63-C7</strain>
    </source>
</reference>
<comment type="caution">
    <text evidence="1">The sequence shown here is derived from an EMBL/GenBank/DDBJ whole genome shotgun (WGS) entry which is preliminary data.</text>
</comment>
<proteinExistence type="predicted"/>
<dbReference type="Proteomes" id="UP000054703">
    <property type="component" value="Unassembled WGS sequence"/>
</dbReference>
<accession>A0A0W0ZBY9</accession>
<dbReference type="PATRIC" id="fig|45074.5.peg.629"/>
<keyword evidence="2" id="KW-1185">Reference proteome</keyword>
<organism evidence="1 2">
    <name type="scientific">Legionella santicrucis</name>
    <dbReference type="NCBI Taxonomy" id="45074"/>
    <lineage>
        <taxon>Bacteria</taxon>
        <taxon>Pseudomonadati</taxon>
        <taxon>Pseudomonadota</taxon>
        <taxon>Gammaproteobacteria</taxon>
        <taxon>Legionellales</taxon>
        <taxon>Legionellaceae</taxon>
        <taxon>Legionella</taxon>
    </lineage>
</organism>
<evidence type="ECO:0000313" key="2">
    <source>
        <dbReference type="Proteomes" id="UP000054703"/>
    </source>
</evidence>
<sequence length="60" mass="6788">MVETLPPYLARVMGWARFRLDVDLAAIEVIDKVRTEDLAWSRENLAAPSILEVPLHIGTQ</sequence>